<dbReference type="EMBL" id="MN850598">
    <property type="protein sequence ID" value="QHR69345.1"/>
    <property type="molecule type" value="Genomic_DNA"/>
</dbReference>
<keyword evidence="2" id="KW-1185">Reference proteome</keyword>
<sequence length="164" mass="19785">MRDILTELGVNHCSHKLEDDWLDFYAINYAQARKSFSEALSHVQELFNVKEDKVLAKTYTISSYDYTNPEFMLKFWRDVNQFIKENTSKDWSFSYITIEDTEKFLDQYDDFGEDCKEISVYAYVKSFDQFTSQEQKDAINTMRYYEMKLKEAKEDLDRYKRVAY</sequence>
<protein>
    <submittedName>
        <fullName evidence="1">Uncharacterized protein</fullName>
    </submittedName>
</protein>
<proteinExistence type="predicted"/>
<gene>
    <name evidence="1" type="ORF">nieznany_12</name>
</gene>
<organism evidence="1 2">
    <name type="scientific">Escherichia phage nieznany</name>
    <dbReference type="NCBI Taxonomy" id="2696432"/>
    <lineage>
        <taxon>Viruses</taxon>
        <taxon>Duplodnaviria</taxon>
        <taxon>Heunggongvirae</taxon>
        <taxon>Uroviricota</taxon>
        <taxon>Caudoviricetes</taxon>
        <taxon>Stephanstirmvirinae</taxon>
        <taxon>Phapecoctavirus</taxon>
        <taxon>Phapecoctavirus nieznany</taxon>
    </lineage>
</organism>
<name>A0A6B9X016_9CAUD</name>
<reference evidence="2" key="1">
    <citation type="submission" date="2019-12" db="EMBL/GenBank/DDBJ databases">
        <authorList>
            <person name="Olsen N.S."/>
            <person name="Junco L.M.F."/>
            <person name="Kot W."/>
            <person name="Hansen L.H."/>
        </authorList>
    </citation>
    <scope>NUCLEOTIDE SEQUENCE [LARGE SCALE GENOMIC DNA]</scope>
</reference>
<evidence type="ECO:0000313" key="1">
    <source>
        <dbReference type="EMBL" id="QHR69345.1"/>
    </source>
</evidence>
<accession>A0A6B9X016</accession>
<evidence type="ECO:0000313" key="2">
    <source>
        <dbReference type="Proteomes" id="UP000464223"/>
    </source>
</evidence>
<dbReference type="Proteomes" id="UP000464223">
    <property type="component" value="Segment"/>
</dbReference>